<name>A0ABS5U3Q2_9BACT</name>
<dbReference type="EC" id="2.7.13.3" evidence="2"/>
<keyword evidence="5" id="KW-0547">Nucleotide-binding</keyword>
<sequence length="684" mass="76439">MLLNVVPLIAVLALFTIAVLVFLRDRSLACAYLGTALLVTALIELFDLFALGLVPGGMVWKNWSLLGEALLPPAWLLASLTYARQQGPWRIGKLLWCGISLTCLFLVAIFSLPLNEFIYAPDFPQEQLLFLNTPGFYFYIGITICLVIALVNLETTLANASPEALWKVKFDVIGLGTMLAVQVFYYSQALLYRTLNMNFTLLRSCLFILAAAMIWYSHIFRRGKVRIQVSRQTAYKSVVLLAVGGYLVMIGALGEGMKYFGVHFPSTVAITFAFLGGIVILVLLLSERVRREVKVVLHKNFYQNKYDYRTEWLRFTEQLSSSSSGEQLLQRILSAYCEIFGISGAAMFLKDENQGGYCMAAACEMEPIHDVILPENSLIKFMEERAWVVSVKEKNPEIMAENSAFFDANTISMVIPLFDGELVEGFIVLGKVIKPDETFIYEDYDLMKTIARQASLAILHQRLSEQITQAREVEAIGKVATFVVHDLKNLASNISLIVENASRHLHNPDFQQDMLASLGNTASKMQSLIAHLKNLGERELLNLQTVDLLEMVKRTATMLGKAEIDIVGVSVQCRVDEAEIQKVVMNLLINGFEASGTEERLQVEIGRKGMPFLKITDHGCGMSPQFIRTELFKPFSTTKQQGLGIGLYQCRQIIEAHNGKIEVSSLEGQGSVFTVWLPGVNEIE</sequence>
<dbReference type="InterPro" id="IPR003661">
    <property type="entry name" value="HisK_dim/P_dom"/>
</dbReference>
<keyword evidence="4 11" id="KW-0808">Transferase</keyword>
<dbReference type="SUPFAM" id="SSF55874">
    <property type="entry name" value="ATPase domain of HSP90 chaperone/DNA topoisomerase II/histidine kinase"/>
    <property type="match status" value="1"/>
</dbReference>
<feature type="transmembrane region" description="Helical" evidence="9">
    <location>
        <begin position="134"/>
        <end position="153"/>
    </location>
</feature>
<dbReference type="NCBIfam" id="TIGR02916">
    <property type="entry name" value="PEP_his_kin"/>
    <property type="match status" value="1"/>
</dbReference>
<dbReference type="SUPFAM" id="SSF55781">
    <property type="entry name" value="GAF domain-like"/>
    <property type="match status" value="1"/>
</dbReference>
<reference evidence="11 12" key="1">
    <citation type="submission" date="2021-05" db="EMBL/GenBank/DDBJ databases">
        <title>The draft genome of Geobacter chapellei DSM 13688.</title>
        <authorList>
            <person name="Xu Z."/>
            <person name="Masuda Y."/>
            <person name="Itoh H."/>
            <person name="Senoo K."/>
        </authorList>
    </citation>
    <scope>NUCLEOTIDE SEQUENCE [LARGE SCALE GENOMIC DNA]</scope>
    <source>
        <strain evidence="11 12">DSM 13688</strain>
    </source>
</reference>
<evidence type="ECO:0000256" key="2">
    <source>
        <dbReference type="ARBA" id="ARBA00012438"/>
    </source>
</evidence>
<dbReference type="InterPro" id="IPR014265">
    <property type="entry name" value="XrtA/PrsK"/>
</dbReference>
<dbReference type="Gene3D" id="1.10.287.130">
    <property type="match status" value="1"/>
</dbReference>
<evidence type="ECO:0000256" key="8">
    <source>
        <dbReference type="ARBA" id="ARBA00023012"/>
    </source>
</evidence>
<dbReference type="GO" id="GO:0004673">
    <property type="term" value="F:protein histidine kinase activity"/>
    <property type="evidence" value="ECO:0007669"/>
    <property type="project" value="UniProtKB-EC"/>
</dbReference>
<keyword evidence="9" id="KW-0472">Membrane</keyword>
<keyword evidence="6 11" id="KW-0418">Kinase</keyword>
<feature type="transmembrane region" description="Helical" evidence="9">
    <location>
        <begin position="30"/>
        <end position="51"/>
    </location>
</feature>
<feature type="transmembrane region" description="Helical" evidence="9">
    <location>
        <begin position="63"/>
        <end position="82"/>
    </location>
</feature>
<dbReference type="SMART" id="SM00387">
    <property type="entry name" value="HATPase_c"/>
    <property type="match status" value="1"/>
</dbReference>
<dbReference type="InterPro" id="IPR004358">
    <property type="entry name" value="Sig_transdc_His_kin-like_C"/>
</dbReference>
<proteinExistence type="predicted"/>
<feature type="transmembrane region" description="Helical" evidence="9">
    <location>
        <begin position="237"/>
        <end position="254"/>
    </location>
</feature>
<keyword evidence="3" id="KW-0597">Phosphoprotein</keyword>
<dbReference type="InterPro" id="IPR029016">
    <property type="entry name" value="GAF-like_dom_sf"/>
</dbReference>
<feature type="transmembrane region" description="Helical" evidence="9">
    <location>
        <begin position="6"/>
        <end position="23"/>
    </location>
</feature>
<dbReference type="InterPro" id="IPR003594">
    <property type="entry name" value="HATPase_dom"/>
</dbReference>
<evidence type="ECO:0000256" key="4">
    <source>
        <dbReference type="ARBA" id="ARBA00022679"/>
    </source>
</evidence>
<dbReference type="PROSITE" id="PS50109">
    <property type="entry name" value="HIS_KIN"/>
    <property type="match status" value="1"/>
</dbReference>
<evidence type="ECO:0000256" key="7">
    <source>
        <dbReference type="ARBA" id="ARBA00022840"/>
    </source>
</evidence>
<evidence type="ECO:0000256" key="9">
    <source>
        <dbReference type="SAM" id="Phobius"/>
    </source>
</evidence>
<evidence type="ECO:0000256" key="1">
    <source>
        <dbReference type="ARBA" id="ARBA00000085"/>
    </source>
</evidence>
<dbReference type="Gene3D" id="3.30.565.10">
    <property type="entry name" value="Histidine kinase-like ATPase, C-terminal domain"/>
    <property type="match status" value="1"/>
</dbReference>
<keyword evidence="7" id="KW-0067">ATP-binding</keyword>
<accession>A0ABS5U3Q2</accession>
<evidence type="ECO:0000313" key="11">
    <source>
        <dbReference type="EMBL" id="MBT1070285.1"/>
    </source>
</evidence>
<keyword evidence="8" id="KW-0902">Two-component regulatory system</keyword>
<dbReference type="EMBL" id="JAHDYS010000001">
    <property type="protein sequence ID" value="MBT1070285.1"/>
    <property type="molecule type" value="Genomic_DNA"/>
</dbReference>
<keyword evidence="12" id="KW-1185">Reference proteome</keyword>
<dbReference type="InterPro" id="IPR005467">
    <property type="entry name" value="His_kinase_dom"/>
</dbReference>
<dbReference type="PANTHER" id="PTHR43065:SF10">
    <property type="entry name" value="PEROXIDE STRESS-ACTIVATED HISTIDINE KINASE MAK3"/>
    <property type="match status" value="1"/>
</dbReference>
<feature type="transmembrane region" description="Helical" evidence="9">
    <location>
        <begin position="197"/>
        <end position="216"/>
    </location>
</feature>
<comment type="caution">
    <text evidence="11">The sequence shown here is derived from an EMBL/GenBank/DDBJ whole genome shotgun (WGS) entry which is preliminary data.</text>
</comment>
<feature type="domain" description="Histidine kinase" evidence="10">
    <location>
        <begin position="482"/>
        <end position="681"/>
    </location>
</feature>
<feature type="transmembrane region" description="Helical" evidence="9">
    <location>
        <begin position="94"/>
        <end position="114"/>
    </location>
</feature>
<evidence type="ECO:0000256" key="5">
    <source>
        <dbReference type="ARBA" id="ARBA00022741"/>
    </source>
</evidence>
<dbReference type="CDD" id="cd00082">
    <property type="entry name" value="HisKA"/>
    <property type="match status" value="1"/>
</dbReference>
<evidence type="ECO:0000313" key="12">
    <source>
        <dbReference type="Proteomes" id="UP000784128"/>
    </source>
</evidence>
<keyword evidence="9" id="KW-0812">Transmembrane</keyword>
<dbReference type="Pfam" id="PF02518">
    <property type="entry name" value="HATPase_c"/>
    <property type="match status" value="1"/>
</dbReference>
<dbReference type="Pfam" id="PF13492">
    <property type="entry name" value="GAF_3"/>
    <property type="match status" value="1"/>
</dbReference>
<dbReference type="RefSeq" id="WP_214295996.1">
    <property type="nucleotide sequence ID" value="NZ_JAHDYS010000001.1"/>
</dbReference>
<feature type="transmembrane region" description="Helical" evidence="9">
    <location>
        <begin position="165"/>
        <end position="185"/>
    </location>
</feature>
<dbReference type="InterPro" id="IPR003018">
    <property type="entry name" value="GAF"/>
</dbReference>
<comment type="catalytic activity">
    <reaction evidence="1">
        <text>ATP + protein L-histidine = ADP + protein N-phospho-L-histidine.</text>
        <dbReference type="EC" id="2.7.13.3"/>
    </reaction>
</comment>
<dbReference type="InterPro" id="IPR036890">
    <property type="entry name" value="HATPase_C_sf"/>
</dbReference>
<evidence type="ECO:0000256" key="3">
    <source>
        <dbReference type="ARBA" id="ARBA00022553"/>
    </source>
</evidence>
<gene>
    <name evidence="11" type="primary">prsK</name>
    <name evidence="11" type="ORF">KJB30_00655</name>
</gene>
<keyword evidence="9" id="KW-1133">Transmembrane helix</keyword>
<dbReference type="Proteomes" id="UP000784128">
    <property type="component" value="Unassembled WGS sequence"/>
</dbReference>
<protein>
    <recommendedName>
        <fullName evidence="2">histidine kinase</fullName>
        <ecNumber evidence="2">2.7.13.3</ecNumber>
    </recommendedName>
</protein>
<evidence type="ECO:0000259" key="10">
    <source>
        <dbReference type="PROSITE" id="PS50109"/>
    </source>
</evidence>
<organism evidence="11 12">
    <name type="scientific">Pelotalea chapellei</name>
    <dbReference type="NCBI Taxonomy" id="44671"/>
    <lineage>
        <taxon>Bacteria</taxon>
        <taxon>Pseudomonadati</taxon>
        <taxon>Thermodesulfobacteriota</taxon>
        <taxon>Desulfuromonadia</taxon>
        <taxon>Geobacterales</taxon>
        <taxon>Geobacteraceae</taxon>
        <taxon>Pelotalea</taxon>
    </lineage>
</organism>
<dbReference type="Gene3D" id="3.30.450.40">
    <property type="match status" value="1"/>
</dbReference>
<dbReference type="PRINTS" id="PR00344">
    <property type="entry name" value="BCTRLSENSOR"/>
</dbReference>
<feature type="transmembrane region" description="Helical" evidence="9">
    <location>
        <begin position="266"/>
        <end position="285"/>
    </location>
</feature>
<dbReference type="PANTHER" id="PTHR43065">
    <property type="entry name" value="SENSOR HISTIDINE KINASE"/>
    <property type="match status" value="1"/>
</dbReference>
<evidence type="ECO:0000256" key="6">
    <source>
        <dbReference type="ARBA" id="ARBA00022777"/>
    </source>
</evidence>